<keyword evidence="13" id="KW-1185">Reference proteome</keyword>
<evidence type="ECO:0000313" key="13">
    <source>
        <dbReference type="Proteomes" id="UP000295281"/>
    </source>
</evidence>
<evidence type="ECO:0000256" key="6">
    <source>
        <dbReference type="ARBA" id="ARBA00022603"/>
    </source>
</evidence>
<comment type="similarity">
    <text evidence="2">Belongs to the methyltransferase superfamily. L-isoaspartyl/D-aspartyl protein methyltransferase family.</text>
</comment>
<dbReference type="Proteomes" id="UP000295281">
    <property type="component" value="Unassembled WGS sequence"/>
</dbReference>
<dbReference type="GO" id="GO:0004719">
    <property type="term" value="F:protein-L-isoaspartate (D-aspartate) O-methyltransferase activity"/>
    <property type="evidence" value="ECO:0007669"/>
    <property type="project" value="UniProtKB-EC"/>
</dbReference>
<evidence type="ECO:0000256" key="11">
    <source>
        <dbReference type="ARBA" id="ARBA00031350"/>
    </source>
</evidence>
<dbReference type="AlphaFoldDB" id="A0A4R6V7N3"/>
<keyword evidence="7 12" id="KW-0808">Transferase</keyword>
<name>A0A4R6V7N3_9ACTN</name>
<evidence type="ECO:0000256" key="7">
    <source>
        <dbReference type="ARBA" id="ARBA00022679"/>
    </source>
</evidence>
<dbReference type="CDD" id="cd02440">
    <property type="entry name" value="AdoMet_MTases"/>
    <property type="match status" value="1"/>
</dbReference>
<dbReference type="RefSeq" id="WP_243742282.1">
    <property type="nucleotide sequence ID" value="NZ_SNYN01000001.1"/>
</dbReference>
<dbReference type="Gene3D" id="3.40.50.150">
    <property type="entry name" value="Vaccinia Virus protein VP39"/>
    <property type="match status" value="1"/>
</dbReference>
<comment type="caution">
    <text evidence="12">The sequence shown here is derived from an EMBL/GenBank/DDBJ whole genome shotgun (WGS) entry which is preliminary data.</text>
</comment>
<protein>
    <recommendedName>
        <fullName evidence="4">Protein-L-isoaspartate O-methyltransferase</fullName>
        <ecNumber evidence="3">2.1.1.77</ecNumber>
    </recommendedName>
    <alternativeName>
        <fullName evidence="11">L-isoaspartyl protein carboxyl methyltransferase</fullName>
    </alternativeName>
    <alternativeName>
        <fullName evidence="9">Protein L-isoaspartyl methyltransferase</fullName>
    </alternativeName>
    <alternativeName>
        <fullName evidence="10">Protein-beta-aspartate methyltransferase</fullName>
    </alternativeName>
</protein>
<keyword evidence="5" id="KW-0963">Cytoplasm</keyword>
<evidence type="ECO:0000256" key="3">
    <source>
        <dbReference type="ARBA" id="ARBA00011890"/>
    </source>
</evidence>
<sequence length="389" mass="42743">MTESFPDHTSGLESLVGELAGRGALADAAWKDAFTRVPRHLFIPSLVWDNDDDGWLSPVTRDDPRWWRWIYEDRHIVTQVDDGAPSGADGRGQTATSSASLPRLVARMLEELSVGDNMRVLEIGTATGYNTALLSARLGSRNVITVEIDPVLAEQGRANLERAGWSPTVVVGDGVEGVPDYAPYDRVLATVAAKNVPYAWVEQTRPGGVIVTPWGNDYLGHRLLRLEVGTDGTASGRVVGLAAFMWLRDQRARVGPWRDFVVADEAMTRTRMTLDPNAVLVEEDSGARFVIGVNVPDLYYALFRAQDDSGEFTLYLYDRHGSSALAEYEPGAADYEMRHHGPRNLWAEVEHAYRAWEEAGCPDRDRLGVTVSPAGQTVWLDVPGNPVGA</sequence>
<keyword evidence="8" id="KW-0949">S-adenosyl-L-methionine</keyword>
<dbReference type="GO" id="GO:0032259">
    <property type="term" value="P:methylation"/>
    <property type="evidence" value="ECO:0007669"/>
    <property type="project" value="UniProtKB-KW"/>
</dbReference>
<dbReference type="PANTHER" id="PTHR11579">
    <property type="entry name" value="PROTEIN-L-ISOASPARTATE O-METHYLTRANSFERASE"/>
    <property type="match status" value="1"/>
</dbReference>
<dbReference type="EC" id="2.1.1.77" evidence="3"/>
<evidence type="ECO:0000256" key="5">
    <source>
        <dbReference type="ARBA" id="ARBA00022490"/>
    </source>
</evidence>
<gene>
    <name evidence="12" type="ORF">EV190_101432</name>
</gene>
<dbReference type="SUPFAM" id="SSF53335">
    <property type="entry name" value="S-adenosyl-L-methionine-dependent methyltransferases"/>
    <property type="match status" value="1"/>
</dbReference>
<dbReference type="GO" id="GO:0005737">
    <property type="term" value="C:cytoplasm"/>
    <property type="evidence" value="ECO:0007669"/>
    <property type="project" value="UniProtKB-SubCell"/>
</dbReference>
<evidence type="ECO:0000256" key="9">
    <source>
        <dbReference type="ARBA" id="ARBA00030757"/>
    </source>
</evidence>
<proteinExistence type="inferred from homology"/>
<dbReference type="InterPro" id="IPR029063">
    <property type="entry name" value="SAM-dependent_MTases_sf"/>
</dbReference>
<reference evidence="12 13" key="1">
    <citation type="submission" date="2019-03" db="EMBL/GenBank/DDBJ databases">
        <title>Genomic Encyclopedia of Type Strains, Phase IV (KMG-IV): sequencing the most valuable type-strain genomes for metagenomic binning, comparative biology and taxonomic classification.</title>
        <authorList>
            <person name="Goeker M."/>
        </authorList>
    </citation>
    <scope>NUCLEOTIDE SEQUENCE [LARGE SCALE GENOMIC DNA]</scope>
    <source>
        <strain evidence="12 13">DSM 46770</strain>
    </source>
</reference>
<dbReference type="Pfam" id="PF01135">
    <property type="entry name" value="PCMT"/>
    <property type="match status" value="1"/>
</dbReference>
<dbReference type="PANTHER" id="PTHR11579:SF0">
    <property type="entry name" value="PROTEIN-L-ISOASPARTATE(D-ASPARTATE) O-METHYLTRANSFERASE"/>
    <property type="match status" value="1"/>
</dbReference>
<evidence type="ECO:0000256" key="1">
    <source>
        <dbReference type="ARBA" id="ARBA00004496"/>
    </source>
</evidence>
<evidence type="ECO:0000313" key="12">
    <source>
        <dbReference type="EMBL" id="TDQ55109.1"/>
    </source>
</evidence>
<accession>A0A4R6V7N3</accession>
<comment type="subcellular location">
    <subcellularLocation>
        <location evidence="1">Cytoplasm</location>
    </subcellularLocation>
</comment>
<evidence type="ECO:0000256" key="4">
    <source>
        <dbReference type="ARBA" id="ARBA00013346"/>
    </source>
</evidence>
<dbReference type="InterPro" id="IPR000682">
    <property type="entry name" value="PCMT"/>
</dbReference>
<dbReference type="EMBL" id="SNYN01000001">
    <property type="protein sequence ID" value="TDQ55109.1"/>
    <property type="molecule type" value="Genomic_DNA"/>
</dbReference>
<keyword evidence="6 12" id="KW-0489">Methyltransferase</keyword>
<evidence type="ECO:0000256" key="2">
    <source>
        <dbReference type="ARBA" id="ARBA00005369"/>
    </source>
</evidence>
<evidence type="ECO:0000256" key="10">
    <source>
        <dbReference type="ARBA" id="ARBA00031323"/>
    </source>
</evidence>
<organism evidence="12 13">
    <name type="scientific">Actinorugispora endophytica</name>
    <dbReference type="NCBI Taxonomy" id="1605990"/>
    <lineage>
        <taxon>Bacteria</taxon>
        <taxon>Bacillati</taxon>
        <taxon>Actinomycetota</taxon>
        <taxon>Actinomycetes</taxon>
        <taxon>Streptosporangiales</taxon>
        <taxon>Nocardiopsidaceae</taxon>
        <taxon>Actinorugispora</taxon>
    </lineage>
</organism>
<evidence type="ECO:0000256" key="8">
    <source>
        <dbReference type="ARBA" id="ARBA00022691"/>
    </source>
</evidence>